<dbReference type="EMBL" id="LN871598">
    <property type="protein sequence ID" value="SJK86307.1"/>
    <property type="molecule type" value="Genomic_DNA"/>
</dbReference>
<feature type="domain" description="GRAM" evidence="2">
    <location>
        <begin position="742"/>
        <end position="810"/>
    </location>
</feature>
<dbReference type="GO" id="GO:0005789">
    <property type="term" value="C:endoplasmic reticulum membrane"/>
    <property type="evidence" value="ECO:0007669"/>
    <property type="project" value="TreeGrafter"/>
</dbReference>
<evidence type="ECO:0000259" key="2">
    <source>
        <dbReference type="SMART" id="SM00568"/>
    </source>
</evidence>
<dbReference type="GO" id="GO:0005886">
    <property type="term" value="C:plasma membrane"/>
    <property type="evidence" value="ECO:0007669"/>
    <property type="project" value="TreeGrafter"/>
</dbReference>
<reference evidence="3 4" key="1">
    <citation type="journal article" date="2012" name="Nucleic Acids Res.">
        <title>Sequencing of the smallest Apicomplexan genome from the human pathogen Babesia microti.</title>
        <authorList>
            <person name="Cornillot E."/>
            <person name="Hadj-Kaddour K."/>
            <person name="Dassouli A."/>
            <person name="Noel B."/>
            <person name="Ranwez V."/>
            <person name="Vacherie B."/>
            <person name="Augagneur Y."/>
            <person name="Bres V."/>
            <person name="Duclos A."/>
            <person name="Randazzo S."/>
            <person name="Carcy B."/>
            <person name="Debierre-Grockiego F."/>
            <person name="Delbecq S."/>
            <person name="Moubri-Menage K."/>
            <person name="Shams-Eldin H."/>
            <person name="Usmani-Brown S."/>
            <person name="Bringaud F."/>
            <person name="Wincker P."/>
            <person name="Vivares C.P."/>
            <person name="Schwarz R.T."/>
            <person name="Schetters T.P."/>
            <person name="Krause P.J."/>
            <person name="Gorenflot A."/>
            <person name="Berry V."/>
            <person name="Barbe V."/>
            <person name="Ben Mamoun C."/>
        </authorList>
    </citation>
    <scope>NUCLEOTIDE SEQUENCE [LARGE SCALE GENOMIC DNA]</scope>
    <source>
        <strain evidence="3 4">RI</strain>
    </source>
</reference>
<dbReference type="VEuPathDB" id="PiroplasmaDB:BMR1_03g01075"/>
<reference evidence="3 4" key="2">
    <citation type="journal article" date="2013" name="PLoS ONE">
        <title>Whole genome mapping and re-organization of the nuclear and mitochondrial genomes of Babesia microti isolates.</title>
        <authorList>
            <person name="Cornillot E."/>
            <person name="Dassouli A."/>
            <person name="Garg A."/>
            <person name="Pachikara N."/>
            <person name="Randazzo S."/>
            <person name="Depoix D."/>
            <person name="Carcy B."/>
            <person name="Delbecq S."/>
            <person name="Frutos R."/>
            <person name="Silva J.C."/>
            <person name="Sutton R."/>
            <person name="Krause P.J."/>
            <person name="Mamoun C.B."/>
        </authorList>
    </citation>
    <scope>NUCLEOTIDE SEQUENCE [LARGE SCALE GENOMIC DNA]</scope>
    <source>
        <strain evidence="3 4">RI</strain>
    </source>
</reference>
<dbReference type="RefSeq" id="XP_021338481.1">
    <property type="nucleotide sequence ID" value="XM_021481897.1"/>
</dbReference>
<name>A0A1R4ABC3_BABMR</name>
<accession>A0A1R4ABC3</accession>
<evidence type="ECO:0000313" key="3">
    <source>
        <dbReference type="EMBL" id="SJK86307.1"/>
    </source>
</evidence>
<dbReference type="InterPro" id="IPR051482">
    <property type="entry name" value="Cholesterol_transport"/>
</dbReference>
<organism evidence="3 4">
    <name type="scientific">Babesia microti (strain RI)</name>
    <dbReference type="NCBI Taxonomy" id="1133968"/>
    <lineage>
        <taxon>Eukaryota</taxon>
        <taxon>Sar</taxon>
        <taxon>Alveolata</taxon>
        <taxon>Apicomplexa</taxon>
        <taxon>Aconoidasida</taxon>
        <taxon>Piroplasmida</taxon>
        <taxon>Babesiidae</taxon>
        <taxon>Babesia</taxon>
    </lineage>
</organism>
<dbReference type="Proteomes" id="UP000002899">
    <property type="component" value="Chromosome III"/>
</dbReference>
<dbReference type="PANTHER" id="PTHR23319">
    <property type="entry name" value="GRAM DOMAIN CONTAINING 1B, ISOFORM E"/>
    <property type="match status" value="1"/>
</dbReference>
<dbReference type="GO" id="GO:0120015">
    <property type="term" value="F:sterol transfer activity"/>
    <property type="evidence" value="ECO:0007669"/>
    <property type="project" value="TreeGrafter"/>
</dbReference>
<keyword evidence="4" id="KW-1185">Reference proteome</keyword>
<reference evidence="3 4" key="3">
    <citation type="journal article" date="2016" name="Sci. Rep.">
        <title>Genome-wide diversity and gene expression profiling of Babesia microti isolates identify polymorphic genes that mediate host-pathogen interactions.</title>
        <authorList>
            <person name="Silva J.C."/>
            <person name="Cornillot E."/>
            <person name="McCracken C."/>
            <person name="Usmani-Brown S."/>
            <person name="Dwivedi A."/>
            <person name="Ifeonu O.O."/>
            <person name="Crabtree J."/>
            <person name="Gotia H.T."/>
            <person name="Virji A.Z."/>
            <person name="Reynes C."/>
            <person name="Colinge J."/>
            <person name="Kumar V."/>
            <person name="Lawres L."/>
            <person name="Pazzi J.E."/>
            <person name="Pablo J.V."/>
            <person name="Hung C."/>
            <person name="Brancato J."/>
            <person name="Kumari P."/>
            <person name="Orvis J."/>
            <person name="Tretina K."/>
            <person name="Chibucos M."/>
            <person name="Ott S."/>
            <person name="Sadzewicz L."/>
            <person name="Sengamalay N."/>
            <person name="Shetty A.C."/>
            <person name="Su Q."/>
            <person name="Tallon L."/>
            <person name="Fraser C.M."/>
            <person name="Frutos R."/>
            <person name="Molina D.M."/>
            <person name="Krause P.J."/>
            <person name="Ben Mamoun C."/>
        </authorList>
    </citation>
    <scope>NUCLEOTIDE SEQUENCE [LARGE SCALE GENOMIC DNA]</scope>
    <source>
        <strain evidence="3 4">RI</strain>
    </source>
</reference>
<feature type="region of interest" description="Disordered" evidence="1">
    <location>
        <begin position="567"/>
        <end position="588"/>
    </location>
</feature>
<dbReference type="GO" id="GO:0140268">
    <property type="term" value="C:endoplasmic reticulum-plasma membrane contact site"/>
    <property type="evidence" value="ECO:0007669"/>
    <property type="project" value="TreeGrafter"/>
</dbReference>
<dbReference type="GO" id="GO:0032366">
    <property type="term" value="P:intracellular sterol transport"/>
    <property type="evidence" value="ECO:0007669"/>
    <property type="project" value="TreeGrafter"/>
</dbReference>
<dbReference type="KEGG" id="bmic:BMR1_03g01075"/>
<dbReference type="GeneID" id="24424849"/>
<feature type="compositionally biased region" description="Basic and acidic residues" evidence="1">
    <location>
        <begin position="571"/>
        <end position="582"/>
    </location>
</feature>
<dbReference type="InterPro" id="IPR004182">
    <property type="entry name" value="GRAM"/>
</dbReference>
<feature type="region of interest" description="Disordered" evidence="1">
    <location>
        <begin position="494"/>
        <end position="520"/>
    </location>
</feature>
<dbReference type="SMART" id="SM00568">
    <property type="entry name" value="GRAM"/>
    <property type="match status" value="1"/>
</dbReference>
<dbReference type="InterPro" id="IPR011993">
    <property type="entry name" value="PH-like_dom_sf"/>
</dbReference>
<gene>
    <name evidence="3" type="ORF">BMR1_03g01075</name>
</gene>
<dbReference type="Pfam" id="PF02893">
    <property type="entry name" value="GRAM"/>
    <property type="match status" value="1"/>
</dbReference>
<evidence type="ECO:0000256" key="1">
    <source>
        <dbReference type="SAM" id="MobiDB-lite"/>
    </source>
</evidence>
<dbReference type="AlphaFoldDB" id="A0A1R4ABC3"/>
<dbReference type="GO" id="GO:0032934">
    <property type="term" value="F:sterol binding"/>
    <property type="evidence" value="ECO:0007669"/>
    <property type="project" value="TreeGrafter"/>
</dbReference>
<dbReference type="PANTHER" id="PTHR23319:SF4">
    <property type="entry name" value="GRAM DOMAIN CONTAINING 1B, ISOFORM E"/>
    <property type="match status" value="1"/>
</dbReference>
<sequence>MINLSTDENLNFIINVLEQTVDELKSNVNRLKLFINVKKENALLNKIYKYLSETEGSEIIKFKFPLKIDKCNVPSMYYSVLSDNKHDLELNNITKEHKNITTKTETSRSCSPISNLKSALFGITGFCNNANFTPATNEVNTLELPELERQVEPIDDDVSSVENFAQFNELGYQTFSKLNNLSSLNQLRSVKSDSFCTINETDVLNSSGTDDVEFYSENDDPPLTKRIIPDCIIFNVMYQKEKLFLTEFINTCGEAISTFNRIINDTNKFKIVIKNELKGIMSGYNIRDKQWSKVRANLIKNGKYLELCLGNSKGPYKIEGDTPGIVNGLGVKSILAYIRYTNIEREWQQVIRKAKVFIMQLGRSFFKLFNDFVKYYNDKVYKPSCKILKLFAALAERNELYSIHSTFSDDIYNESLIKTLSKQHIENITKLRKLRTLLAKYFALRSEKLGIESHLGSTIPSFPVAGVDISFFFFGLHTYYKLHKTNLSERRDRTLNSVTNSPQLSSSNSSCANNATSNANSQPCATVAELPNFNEFGQFPPFVKVLVDVMKPFKEVLPDDLTKILNQLNKPNEHDNGKKDTTSEEAETEASETMDKMAANALGWLETNDDTTHAVNCVGMRLVNKWLDKAFYNISNNALGDNVKEYSKCYKFQAIARLCYHHSYLNMNFNKGDIVKVYEPVGDIWWGSFKGLDGPFPAKCLDTRWIMGLQVDYEKKTELDVYITTPSDDIAYPSDINDVGISLFDKFNIPENCLGSFPCALHKKILLQGRLYISKSYLAFSSHFNDSTLFGEATILTVPIASIKNVRKGSKKIFSQSIEVDCVHNVYIFSSLISRNKVLDFINLLIKLKSPEVSNKMNLVYEPKPNNVNLIVPDELKKFDLFKDGYNQLEHMAFYLTTPMLIEDVFSLLFDLSQPPHRSVREMLKYDNFFYSVEDGIKVDALQDSDGLKINFTSISPSVTKRTLFYCIEVKQSSFNQMLGVPTKGNVIETITVYFIDDSNVLIESDTRISGLPFSDSFHNKWHILLKSQGQITSISGYYQVFIDHWIPFSNKVLNEAQSGVKQALECFADSSYQKMST</sequence>
<proteinExistence type="predicted"/>
<feature type="compositionally biased region" description="Low complexity" evidence="1">
    <location>
        <begin position="496"/>
        <end position="520"/>
    </location>
</feature>
<dbReference type="OrthoDB" id="365144at2759"/>
<protein>
    <recommendedName>
        <fullName evidence="2">GRAM domain-containing protein</fullName>
    </recommendedName>
</protein>
<dbReference type="Gene3D" id="2.30.29.30">
    <property type="entry name" value="Pleckstrin-homology domain (PH domain)/Phosphotyrosine-binding domain (PTB)"/>
    <property type="match status" value="1"/>
</dbReference>
<evidence type="ECO:0000313" key="4">
    <source>
        <dbReference type="Proteomes" id="UP000002899"/>
    </source>
</evidence>